<dbReference type="Proteomes" id="UP000887565">
    <property type="component" value="Unplaced"/>
</dbReference>
<protein>
    <submittedName>
        <fullName evidence="2">Uncharacterized protein</fullName>
    </submittedName>
</protein>
<keyword evidence="1" id="KW-1185">Reference proteome</keyword>
<evidence type="ECO:0000313" key="2">
    <source>
        <dbReference type="WBParaSite" id="nRc.2.0.1.t09851-RA"/>
    </source>
</evidence>
<dbReference type="WBParaSite" id="nRc.2.0.1.t09851-RA">
    <property type="protein sequence ID" value="nRc.2.0.1.t09851-RA"/>
    <property type="gene ID" value="nRc.2.0.1.g09851"/>
</dbReference>
<organism evidence="1 2">
    <name type="scientific">Romanomermis culicivorax</name>
    <name type="common">Nematode worm</name>
    <dbReference type="NCBI Taxonomy" id="13658"/>
    <lineage>
        <taxon>Eukaryota</taxon>
        <taxon>Metazoa</taxon>
        <taxon>Ecdysozoa</taxon>
        <taxon>Nematoda</taxon>
        <taxon>Enoplea</taxon>
        <taxon>Dorylaimia</taxon>
        <taxon>Mermithida</taxon>
        <taxon>Mermithoidea</taxon>
        <taxon>Mermithidae</taxon>
        <taxon>Romanomermis</taxon>
    </lineage>
</organism>
<sequence>MSIRKDIRIVDVDGKLQMPYILLGTEFCKVLLKLEKIFIEDESSV</sequence>
<accession>A0A915I7K8</accession>
<name>A0A915I7K8_ROMCU</name>
<evidence type="ECO:0000313" key="1">
    <source>
        <dbReference type="Proteomes" id="UP000887565"/>
    </source>
</evidence>
<dbReference type="AlphaFoldDB" id="A0A915I7K8"/>
<proteinExistence type="predicted"/>
<reference evidence="2" key="1">
    <citation type="submission" date="2022-11" db="UniProtKB">
        <authorList>
            <consortium name="WormBaseParasite"/>
        </authorList>
    </citation>
    <scope>IDENTIFICATION</scope>
</reference>